<reference evidence="2" key="1">
    <citation type="journal article" date="2019" name="bioRxiv">
        <title>The Genome of the Zebra Mussel, Dreissena polymorpha: A Resource for Invasive Species Research.</title>
        <authorList>
            <person name="McCartney M.A."/>
            <person name="Auch B."/>
            <person name="Kono T."/>
            <person name="Mallez S."/>
            <person name="Zhang Y."/>
            <person name="Obille A."/>
            <person name="Becker A."/>
            <person name="Abrahante J.E."/>
            <person name="Garbe J."/>
            <person name="Badalamenti J.P."/>
            <person name="Herman A."/>
            <person name="Mangelson H."/>
            <person name="Liachko I."/>
            <person name="Sullivan S."/>
            <person name="Sone E.D."/>
            <person name="Koren S."/>
            <person name="Silverstein K.A.T."/>
            <person name="Beckman K.B."/>
            <person name="Gohl D.M."/>
        </authorList>
    </citation>
    <scope>NUCLEOTIDE SEQUENCE</scope>
    <source>
        <strain evidence="2">Duluth1</strain>
        <tissue evidence="2">Whole animal</tissue>
    </source>
</reference>
<evidence type="ECO:0000313" key="3">
    <source>
        <dbReference type="Proteomes" id="UP000828390"/>
    </source>
</evidence>
<feature type="region of interest" description="Disordered" evidence="1">
    <location>
        <begin position="1"/>
        <end position="27"/>
    </location>
</feature>
<organism evidence="2 3">
    <name type="scientific">Dreissena polymorpha</name>
    <name type="common">Zebra mussel</name>
    <name type="synonym">Mytilus polymorpha</name>
    <dbReference type="NCBI Taxonomy" id="45954"/>
    <lineage>
        <taxon>Eukaryota</taxon>
        <taxon>Metazoa</taxon>
        <taxon>Spiralia</taxon>
        <taxon>Lophotrochozoa</taxon>
        <taxon>Mollusca</taxon>
        <taxon>Bivalvia</taxon>
        <taxon>Autobranchia</taxon>
        <taxon>Heteroconchia</taxon>
        <taxon>Euheterodonta</taxon>
        <taxon>Imparidentia</taxon>
        <taxon>Neoheterodontei</taxon>
        <taxon>Myida</taxon>
        <taxon>Dreissenoidea</taxon>
        <taxon>Dreissenidae</taxon>
        <taxon>Dreissena</taxon>
    </lineage>
</organism>
<gene>
    <name evidence="2" type="ORF">DPMN_137505</name>
</gene>
<dbReference type="EMBL" id="JAIWYP010000006">
    <property type="protein sequence ID" value="KAH3809142.1"/>
    <property type="molecule type" value="Genomic_DNA"/>
</dbReference>
<name>A0A9D4G2V9_DREPO</name>
<proteinExistence type="predicted"/>
<reference evidence="2" key="2">
    <citation type="submission" date="2020-11" db="EMBL/GenBank/DDBJ databases">
        <authorList>
            <person name="McCartney M.A."/>
            <person name="Auch B."/>
            <person name="Kono T."/>
            <person name="Mallez S."/>
            <person name="Becker A."/>
            <person name="Gohl D.M."/>
            <person name="Silverstein K.A.T."/>
            <person name="Koren S."/>
            <person name="Bechman K.B."/>
            <person name="Herman A."/>
            <person name="Abrahante J.E."/>
            <person name="Garbe J."/>
        </authorList>
    </citation>
    <scope>NUCLEOTIDE SEQUENCE</scope>
    <source>
        <strain evidence="2">Duluth1</strain>
        <tissue evidence="2">Whole animal</tissue>
    </source>
</reference>
<protein>
    <submittedName>
        <fullName evidence="2">Uncharacterized protein</fullName>
    </submittedName>
</protein>
<evidence type="ECO:0000313" key="2">
    <source>
        <dbReference type="EMBL" id="KAH3809142.1"/>
    </source>
</evidence>
<evidence type="ECO:0000256" key="1">
    <source>
        <dbReference type="SAM" id="MobiDB-lite"/>
    </source>
</evidence>
<sequence>MSYDERQKEKELRKEAKDKTEAEKDPNFRYLVRGPQWDRKIVRVKSFKAKGMEANEPILGSLTLSPG</sequence>
<dbReference type="AlphaFoldDB" id="A0A9D4G2V9"/>
<keyword evidence="3" id="KW-1185">Reference proteome</keyword>
<accession>A0A9D4G2V9</accession>
<comment type="caution">
    <text evidence="2">The sequence shown here is derived from an EMBL/GenBank/DDBJ whole genome shotgun (WGS) entry which is preliminary data.</text>
</comment>
<dbReference type="Proteomes" id="UP000828390">
    <property type="component" value="Unassembled WGS sequence"/>
</dbReference>